<evidence type="ECO:0000313" key="2">
    <source>
        <dbReference type="EMBL" id="CAB4009214.1"/>
    </source>
</evidence>
<dbReference type="GO" id="GO:0005737">
    <property type="term" value="C:cytoplasm"/>
    <property type="evidence" value="ECO:0007669"/>
    <property type="project" value="TreeGrafter"/>
</dbReference>
<dbReference type="AlphaFoldDB" id="A0A7D9IHU6"/>
<dbReference type="SUPFAM" id="SSF47027">
    <property type="entry name" value="Acyl-CoA binding protein"/>
    <property type="match status" value="1"/>
</dbReference>
<feature type="non-terminal residue" evidence="2">
    <location>
        <position position="1"/>
    </location>
</feature>
<protein>
    <submittedName>
        <fullName evidence="2">Acyl- -binding domain-containing 5</fullName>
    </submittedName>
</protein>
<name>A0A7D9IHU6_PARCT</name>
<dbReference type="EMBL" id="CACRXK020006380">
    <property type="protein sequence ID" value="CAB4009214.1"/>
    <property type="molecule type" value="Genomic_DNA"/>
</dbReference>
<dbReference type="OrthoDB" id="71307at2759"/>
<dbReference type="PANTHER" id="PTHR23310:SF77">
    <property type="entry name" value="LD25952P"/>
    <property type="match status" value="1"/>
</dbReference>
<keyword evidence="3" id="KW-1185">Reference proteome</keyword>
<dbReference type="PROSITE" id="PS51228">
    <property type="entry name" value="ACB_2"/>
    <property type="match status" value="1"/>
</dbReference>
<comment type="caution">
    <text evidence="2">The sequence shown here is derived from an EMBL/GenBank/DDBJ whole genome shotgun (WGS) entry which is preliminary data.</text>
</comment>
<gene>
    <name evidence="2" type="ORF">PACLA_8A015453</name>
</gene>
<proteinExistence type="predicted"/>
<evidence type="ECO:0000256" key="1">
    <source>
        <dbReference type="ARBA" id="ARBA00023121"/>
    </source>
</evidence>
<keyword evidence="1" id="KW-0446">Lipid-binding</keyword>
<dbReference type="InterPro" id="IPR035984">
    <property type="entry name" value="Acyl-CoA-binding_sf"/>
</dbReference>
<dbReference type="InterPro" id="IPR014352">
    <property type="entry name" value="FERM/acyl-CoA-bd_prot_sf"/>
</dbReference>
<dbReference type="PANTHER" id="PTHR23310">
    <property type="entry name" value="ACYL-COA-BINDING PROTEIN, ACBP"/>
    <property type="match status" value="1"/>
</dbReference>
<dbReference type="Gene3D" id="1.20.80.10">
    <property type="match status" value="1"/>
</dbReference>
<accession>A0A7D9IHU6</accession>
<sequence length="69" mass="7953">MTKRNRKTMADSQRKFDAAVHVIRSLPKSGSFQPSHGMMLKFYGYYKQAKEGPCNEVKPSFWDVVNKAK</sequence>
<dbReference type="PRINTS" id="PR00689">
    <property type="entry name" value="ACOABINDINGP"/>
</dbReference>
<organism evidence="2 3">
    <name type="scientific">Paramuricea clavata</name>
    <name type="common">Red gorgonian</name>
    <name type="synonym">Violescent sea-whip</name>
    <dbReference type="NCBI Taxonomy" id="317549"/>
    <lineage>
        <taxon>Eukaryota</taxon>
        <taxon>Metazoa</taxon>
        <taxon>Cnidaria</taxon>
        <taxon>Anthozoa</taxon>
        <taxon>Octocorallia</taxon>
        <taxon>Malacalcyonacea</taxon>
        <taxon>Plexauridae</taxon>
        <taxon>Paramuricea</taxon>
    </lineage>
</organism>
<dbReference type="GO" id="GO:0000062">
    <property type="term" value="F:fatty-acyl-CoA binding"/>
    <property type="evidence" value="ECO:0007669"/>
    <property type="project" value="InterPro"/>
</dbReference>
<dbReference type="Proteomes" id="UP001152795">
    <property type="component" value="Unassembled WGS sequence"/>
</dbReference>
<evidence type="ECO:0000313" key="3">
    <source>
        <dbReference type="Proteomes" id="UP001152795"/>
    </source>
</evidence>
<reference evidence="2" key="1">
    <citation type="submission" date="2020-04" db="EMBL/GenBank/DDBJ databases">
        <authorList>
            <person name="Alioto T."/>
            <person name="Alioto T."/>
            <person name="Gomez Garrido J."/>
        </authorList>
    </citation>
    <scope>NUCLEOTIDE SEQUENCE</scope>
    <source>
        <strain evidence="2">A484AB</strain>
    </source>
</reference>
<dbReference type="Pfam" id="PF00887">
    <property type="entry name" value="ACBP"/>
    <property type="match status" value="1"/>
</dbReference>
<dbReference type="GO" id="GO:0006631">
    <property type="term" value="P:fatty acid metabolic process"/>
    <property type="evidence" value="ECO:0007669"/>
    <property type="project" value="TreeGrafter"/>
</dbReference>
<dbReference type="InterPro" id="IPR000582">
    <property type="entry name" value="Acyl-CoA-binding_protein"/>
</dbReference>